<feature type="domain" description="HTH araC/xylS-type" evidence="5">
    <location>
        <begin position="171"/>
        <end position="268"/>
    </location>
</feature>
<dbReference type="Gene3D" id="1.10.10.60">
    <property type="entry name" value="Homeodomain-like"/>
    <property type="match status" value="2"/>
</dbReference>
<dbReference type="SUPFAM" id="SSF51215">
    <property type="entry name" value="Regulatory protein AraC"/>
    <property type="match status" value="1"/>
</dbReference>
<accession>A0ABQ0C072</accession>
<dbReference type="PANTHER" id="PTHR46796:SF2">
    <property type="entry name" value="TRANSCRIPTIONAL REGULATORY PROTEIN"/>
    <property type="match status" value="1"/>
</dbReference>
<dbReference type="RefSeq" id="WP_148394052.1">
    <property type="nucleotide sequence ID" value="NZ_BAABZQ010000001.1"/>
</dbReference>
<evidence type="ECO:0000313" key="7">
    <source>
        <dbReference type="Proteomes" id="UP001600941"/>
    </source>
</evidence>
<protein>
    <submittedName>
        <fullName evidence="6">AraC family transcriptional regulator</fullName>
    </submittedName>
</protein>
<proteinExistence type="predicted"/>
<evidence type="ECO:0000313" key="6">
    <source>
        <dbReference type="EMBL" id="GAA6502161.1"/>
    </source>
</evidence>
<dbReference type="Pfam" id="PF02311">
    <property type="entry name" value="AraC_binding"/>
    <property type="match status" value="1"/>
</dbReference>
<dbReference type="InterPro" id="IPR037923">
    <property type="entry name" value="HTH-like"/>
</dbReference>
<sequence>MNHSMGKIILDKQLNIEVLTLAGEVEKLPNHFHDYYELGYIASGSRRVICQSKEYIVEKNDLLLFNPNDNHACLELKKELLDFRCVHITAARMQELMVECLGFDVCPYFEPQVICQSDLAAQMEELIGLITDGSCDILQKEELLYLILGDLVSDFSKPLPKEHADASCITARVCDYMECNYMHTITLQDLSRLSGLSKYHFLRMFTREKGISPYRFIECLRMTEAKKMLREGKGLADITYQLGFSSQSHFTNFFKKYARITPKQYSRLYNN</sequence>
<comment type="caution">
    <text evidence="6">The sequence shown here is derived from an EMBL/GenBank/DDBJ whole genome shotgun (WGS) entry which is preliminary data.</text>
</comment>
<dbReference type="Pfam" id="PF12833">
    <property type="entry name" value="HTH_18"/>
    <property type="match status" value="1"/>
</dbReference>
<dbReference type="PROSITE" id="PS00041">
    <property type="entry name" value="HTH_ARAC_FAMILY_1"/>
    <property type="match status" value="1"/>
</dbReference>
<dbReference type="PRINTS" id="PR00032">
    <property type="entry name" value="HTHARAC"/>
</dbReference>
<dbReference type="InterPro" id="IPR018060">
    <property type="entry name" value="HTH_AraC"/>
</dbReference>
<dbReference type="InterPro" id="IPR018062">
    <property type="entry name" value="HTH_AraC-typ_CS"/>
</dbReference>
<dbReference type="InterPro" id="IPR020449">
    <property type="entry name" value="Tscrpt_reg_AraC-type_HTH"/>
</dbReference>
<organism evidence="6 7">
    <name type="scientific">Blautia parvula</name>
    <dbReference type="NCBI Taxonomy" id="2877527"/>
    <lineage>
        <taxon>Bacteria</taxon>
        <taxon>Bacillati</taxon>
        <taxon>Bacillota</taxon>
        <taxon>Clostridia</taxon>
        <taxon>Lachnospirales</taxon>
        <taxon>Lachnospiraceae</taxon>
        <taxon>Blautia</taxon>
    </lineage>
</organism>
<dbReference type="InterPro" id="IPR050204">
    <property type="entry name" value="AraC_XylS_family_regulators"/>
</dbReference>
<evidence type="ECO:0000256" key="2">
    <source>
        <dbReference type="ARBA" id="ARBA00023125"/>
    </source>
</evidence>
<gene>
    <name evidence="6" type="ORF">K340107D12_49770</name>
</gene>
<keyword evidence="3" id="KW-0010">Activator</keyword>
<dbReference type="InterPro" id="IPR009057">
    <property type="entry name" value="Homeodomain-like_sf"/>
</dbReference>
<dbReference type="EMBL" id="BAABZQ010000001">
    <property type="protein sequence ID" value="GAA6502161.1"/>
    <property type="molecule type" value="Genomic_DNA"/>
</dbReference>
<evidence type="ECO:0000259" key="5">
    <source>
        <dbReference type="PROSITE" id="PS01124"/>
    </source>
</evidence>
<keyword evidence="1" id="KW-0805">Transcription regulation</keyword>
<dbReference type="Gene3D" id="2.60.120.10">
    <property type="entry name" value="Jelly Rolls"/>
    <property type="match status" value="1"/>
</dbReference>
<dbReference type="Proteomes" id="UP001600941">
    <property type="component" value="Unassembled WGS sequence"/>
</dbReference>
<dbReference type="InterPro" id="IPR003313">
    <property type="entry name" value="AraC-bd"/>
</dbReference>
<evidence type="ECO:0000256" key="4">
    <source>
        <dbReference type="ARBA" id="ARBA00023163"/>
    </source>
</evidence>
<reference evidence="6 7" key="1">
    <citation type="submission" date="2024-04" db="EMBL/GenBank/DDBJ databases">
        <title>Defined microbial consortia suppress multidrug-resistant proinflammatory Enterobacteriaceae via ecological control.</title>
        <authorList>
            <person name="Furuichi M."/>
            <person name="Kawaguchi T."/>
            <person name="Pust M."/>
            <person name="Yasuma K."/>
            <person name="Plichta D."/>
            <person name="Hasegawa N."/>
            <person name="Ohya T."/>
            <person name="Bhattarai S."/>
            <person name="Sasajima S."/>
            <person name="Aoto Y."/>
            <person name="Tuganbaev T."/>
            <person name="Yaginuma M."/>
            <person name="Ueda M."/>
            <person name="Okahashi N."/>
            <person name="Amafuji K."/>
            <person name="Kiridooshi Y."/>
            <person name="Sugita K."/>
            <person name="Strazar M."/>
            <person name="Skelly A."/>
            <person name="Suda W."/>
            <person name="Hattori M."/>
            <person name="Nakamoto N."/>
            <person name="Caballero S."/>
            <person name="Norman J."/>
            <person name="Olle B."/>
            <person name="Tanoue T."/>
            <person name="Arita M."/>
            <person name="Bucci V."/>
            <person name="Atarashi K."/>
            <person name="Xavier R."/>
            <person name="Honda K."/>
        </authorList>
    </citation>
    <scope>NUCLEOTIDE SEQUENCE [LARGE SCALE GENOMIC DNA]</scope>
    <source>
        <strain evidence="7">k34-0107-D12</strain>
    </source>
</reference>
<evidence type="ECO:0000256" key="3">
    <source>
        <dbReference type="ARBA" id="ARBA00023159"/>
    </source>
</evidence>
<dbReference type="PANTHER" id="PTHR46796">
    <property type="entry name" value="HTH-TYPE TRANSCRIPTIONAL ACTIVATOR RHAS-RELATED"/>
    <property type="match status" value="1"/>
</dbReference>
<dbReference type="InterPro" id="IPR014710">
    <property type="entry name" value="RmlC-like_jellyroll"/>
</dbReference>
<keyword evidence="2" id="KW-0238">DNA-binding</keyword>
<keyword evidence="7" id="KW-1185">Reference proteome</keyword>
<dbReference type="SUPFAM" id="SSF46689">
    <property type="entry name" value="Homeodomain-like"/>
    <property type="match status" value="2"/>
</dbReference>
<dbReference type="PROSITE" id="PS01124">
    <property type="entry name" value="HTH_ARAC_FAMILY_2"/>
    <property type="match status" value="1"/>
</dbReference>
<keyword evidence="4" id="KW-0804">Transcription</keyword>
<evidence type="ECO:0000256" key="1">
    <source>
        <dbReference type="ARBA" id="ARBA00023015"/>
    </source>
</evidence>
<dbReference type="SMART" id="SM00342">
    <property type="entry name" value="HTH_ARAC"/>
    <property type="match status" value="1"/>
</dbReference>
<name>A0ABQ0C072_9FIRM</name>